<evidence type="ECO:0000256" key="16">
    <source>
        <dbReference type="ARBA" id="ARBA00034000"/>
    </source>
</evidence>
<keyword evidence="8" id="KW-0645">Protease</keyword>
<dbReference type="InterPro" id="IPR012338">
    <property type="entry name" value="Beta-lactam/transpept-like"/>
</dbReference>
<keyword evidence="11" id="KW-0378">Hydrolase</keyword>
<name>A0AA90R2C5_9BACI</name>
<feature type="region of interest" description="Disordered" evidence="20">
    <location>
        <begin position="1"/>
        <end position="24"/>
    </location>
</feature>
<dbReference type="AlphaFoldDB" id="A0AA90R2C5"/>
<dbReference type="Pfam" id="PF07423">
    <property type="entry name" value="DUF1510"/>
    <property type="match status" value="1"/>
</dbReference>
<dbReference type="Gene3D" id="1.10.3810.10">
    <property type="entry name" value="Biosynthetic peptidoglycan transglycosylase-like"/>
    <property type="match status" value="1"/>
</dbReference>
<keyword evidence="21" id="KW-0812">Transmembrane</keyword>
<comment type="function">
    <text evidence="1">Cell wall formation.</text>
</comment>
<dbReference type="GO" id="GO:0009252">
    <property type="term" value="P:peptidoglycan biosynthetic process"/>
    <property type="evidence" value="ECO:0007669"/>
    <property type="project" value="UniProtKB-KW"/>
</dbReference>
<dbReference type="InterPro" id="IPR009988">
    <property type="entry name" value="DUF1510"/>
</dbReference>
<evidence type="ECO:0000256" key="7">
    <source>
        <dbReference type="ARBA" id="ARBA00022645"/>
    </source>
</evidence>
<evidence type="ECO:0000256" key="21">
    <source>
        <dbReference type="SAM" id="Phobius"/>
    </source>
</evidence>
<dbReference type="Proteomes" id="UP001178888">
    <property type="component" value="Unassembled WGS sequence"/>
</dbReference>
<evidence type="ECO:0000256" key="8">
    <source>
        <dbReference type="ARBA" id="ARBA00022670"/>
    </source>
</evidence>
<comment type="similarity">
    <text evidence="3">In the C-terminal section; belongs to the transpeptidase family.</text>
</comment>
<evidence type="ECO:0000256" key="1">
    <source>
        <dbReference type="ARBA" id="ARBA00003921"/>
    </source>
</evidence>
<evidence type="ECO:0000256" key="19">
    <source>
        <dbReference type="ARBA" id="ARBA00060592"/>
    </source>
</evidence>
<evidence type="ECO:0000256" key="4">
    <source>
        <dbReference type="ARBA" id="ARBA00007739"/>
    </source>
</evidence>
<evidence type="ECO:0000313" key="26">
    <source>
        <dbReference type="Proteomes" id="UP001178888"/>
    </source>
</evidence>
<keyword evidence="12" id="KW-0133">Cell shape</keyword>
<keyword evidence="15" id="KW-0961">Cell wall biogenesis/degradation</keyword>
<sequence>MSEETYRSRHERKQAVKIRQNQKKSNKTPKIASLLKKVLISCLVLGFVSSGVGAITFATMIKDAPKLNSSKLVDPLPTKFYDKEGNFIYEYGKENRTKITYTQVPKVLEHAFIATEDANFYKNDGIDFKRTAIAIFKNLTGHFGSQGGSTITQQVIKNSFLSPQKTIKRKVREWYLAYQLDKKYSKQDILTMYLNKIYLGDGAYGVAAAAKTYYGIDANNLNKLTLPEAAMLGGLPQSPANYDPSKPANREAATNRRNLVLSSMHKQGYITEKQMKEAMKVPVTEGLVPKTTQQGIPYEAFFDAAVKEVEGKLKSVDISTDGLSIYTTLDPKAQDYADKMMNTNDIIAYPNSKFQGSFVFLDTKTGEVRAIGSGRNEYKGTFLGNNFAIDIKRQPGSSFKPIFDYGPAIEYLKWSTAHQINDQPTTYTNGQSISNWDNQYHGMLSIRTALQYSYNIPALHTLREVGIDKAKNFAENLGIPFNNNQVYESYAIGSNTVNPLEMAGAYSAFGNEGVYNQPHFVQKVVFPDGKVVSFTPQPNRVMHDYTAYMVTDMLRTVVNSGTGKTANVPGLDVAGKTGTTNFDHKTSAQFGYPSNAVNDSWFAGYTPQYTMAVWTGYVNNGPGNYMLGDTTKISQIMFKDMMQAFGTDSTSFKQPSDVNRVNNELYVKGGNSDDAPNQNNEHVTSYDSNSQDWQEMLQTISSAIGINQSNITVWWLGSDKSNPGGSVGIVSAKGNGTQKYRVYVQWDGSSYKATKVEPAS</sequence>
<comment type="caution">
    <text evidence="25">The sequence shown here is derived from an EMBL/GenBank/DDBJ whole genome shotgun (WGS) entry which is preliminary data.</text>
</comment>
<comment type="catalytic activity">
    <reaction evidence="16">
        <text>Preferential cleavage: (Ac)2-L-Lys-D-Ala-|-D-Ala. Also transpeptidation of peptidyl-alanyl moieties that are N-acyl substituents of D-alanine.</text>
        <dbReference type="EC" id="3.4.16.4"/>
    </reaction>
</comment>
<accession>A0AA90R2C5</accession>
<feature type="compositionally biased region" description="Basic residues" evidence="20">
    <location>
        <begin position="9"/>
        <end position="24"/>
    </location>
</feature>
<evidence type="ECO:0000259" key="23">
    <source>
        <dbReference type="Pfam" id="PF00912"/>
    </source>
</evidence>
<dbReference type="FunFam" id="1.10.3810.10:FF:000001">
    <property type="entry name" value="Penicillin-binding protein 1A"/>
    <property type="match status" value="1"/>
</dbReference>
<evidence type="ECO:0000256" key="14">
    <source>
        <dbReference type="ARBA" id="ARBA00023268"/>
    </source>
</evidence>
<dbReference type="PANTHER" id="PTHR32282">
    <property type="entry name" value="BINDING PROTEIN TRANSPEPTIDASE, PUTATIVE-RELATED"/>
    <property type="match status" value="1"/>
</dbReference>
<feature type="transmembrane region" description="Helical" evidence="21">
    <location>
        <begin position="38"/>
        <end position="61"/>
    </location>
</feature>
<feature type="domain" description="Glycosyl transferase family 51" evidence="23">
    <location>
        <begin position="85"/>
        <end position="265"/>
    </location>
</feature>
<dbReference type="GO" id="GO:0008360">
    <property type="term" value="P:regulation of cell shape"/>
    <property type="evidence" value="ECO:0007669"/>
    <property type="project" value="UniProtKB-KW"/>
</dbReference>
<dbReference type="EC" id="2.4.99.28" evidence="17"/>
<dbReference type="GO" id="GO:0008955">
    <property type="term" value="F:peptidoglycan glycosyltransferase activity"/>
    <property type="evidence" value="ECO:0007669"/>
    <property type="project" value="UniProtKB-EC"/>
</dbReference>
<evidence type="ECO:0000256" key="17">
    <source>
        <dbReference type="ARBA" id="ARBA00044770"/>
    </source>
</evidence>
<keyword evidence="7" id="KW-0121">Carboxypeptidase</keyword>
<comment type="pathway">
    <text evidence="19">Glycan biosynthesis.</text>
</comment>
<keyword evidence="26" id="KW-1185">Reference proteome</keyword>
<keyword evidence="21" id="KW-1133">Transmembrane helix</keyword>
<evidence type="ECO:0000256" key="6">
    <source>
        <dbReference type="ARBA" id="ARBA00018638"/>
    </source>
</evidence>
<dbReference type="GO" id="GO:0006508">
    <property type="term" value="P:proteolysis"/>
    <property type="evidence" value="ECO:0007669"/>
    <property type="project" value="UniProtKB-KW"/>
</dbReference>
<dbReference type="InterPro" id="IPR036950">
    <property type="entry name" value="PBP_transglycosylase"/>
</dbReference>
<dbReference type="InterPro" id="IPR001264">
    <property type="entry name" value="Glyco_trans_51"/>
</dbReference>
<organism evidence="25 26">
    <name type="scientific">Bacillus salipaludis</name>
    <dbReference type="NCBI Taxonomy" id="2547811"/>
    <lineage>
        <taxon>Bacteria</taxon>
        <taxon>Bacillati</taxon>
        <taxon>Bacillota</taxon>
        <taxon>Bacilli</taxon>
        <taxon>Bacillales</taxon>
        <taxon>Bacillaceae</taxon>
        <taxon>Bacillus</taxon>
    </lineage>
</organism>
<feature type="domain" description="Penicillin-binding protein transpeptidase" evidence="22">
    <location>
        <begin position="356"/>
        <end position="643"/>
    </location>
</feature>
<dbReference type="Gene3D" id="3.40.710.10">
    <property type="entry name" value="DD-peptidase/beta-lactamase superfamily"/>
    <property type="match status" value="1"/>
</dbReference>
<dbReference type="SUPFAM" id="SSF56601">
    <property type="entry name" value="beta-lactamase/transpeptidase-like"/>
    <property type="match status" value="1"/>
</dbReference>
<dbReference type="SUPFAM" id="SSF53955">
    <property type="entry name" value="Lysozyme-like"/>
    <property type="match status" value="1"/>
</dbReference>
<evidence type="ECO:0000256" key="9">
    <source>
        <dbReference type="ARBA" id="ARBA00022676"/>
    </source>
</evidence>
<dbReference type="GO" id="GO:0009002">
    <property type="term" value="F:serine-type D-Ala-D-Ala carboxypeptidase activity"/>
    <property type="evidence" value="ECO:0007669"/>
    <property type="project" value="UniProtKB-EC"/>
</dbReference>
<dbReference type="NCBIfam" id="TIGR02074">
    <property type="entry name" value="PBP_1a_fam"/>
    <property type="match status" value="1"/>
</dbReference>
<comment type="catalytic activity">
    <reaction evidence="18">
        <text>[GlcNAc-(1-&gt;4)-Mur2Ac(oyl-L-Ala-gamma-D-Glu-L-Lys-D-Ala-D-Ala)](n)-di-trans,octa-cis-undecaprenyl diphosphate + beta-D-GlcNAc-(1-&gt;4)-Mur2Ac(oyl-L-Ala-gamma-D-Glu-L-Lys-D-Ala-D-Ala)-di-trans,octa-cis-undecaprenyl diphosphate = [GlcNAc-(1-&gt;4)-Mur2Ac(oyl-L-Ala-gamma-D-Glu-L-Lys-D-Ala-D-Ala)](n+1)-di-trans,octa-cis-undecaprenyl diphosphate + di-trans,octa-cis-undecaprenyl diphosphate + H(+)</text>
        <dbReference type="Rhea" id="RHEA:23708"/>
        <dbReference type="Rhea" id="RHEA-COMP:9602"/>
        <dbReference type="Rhea" id="RHEA-COMP:9603"/>
        <dbReference type="ChEBI" id="CHEBI:15378"/>
        <dbReference type="ChEBI" id="CHEBI:58405"/>
        <dbReference type="ChEBI" id="CHEBI:60033"/>
        <dbReference type="ChEBI" id="CHEBI:78435"/>
        <dbReference type="EC" id="2.4.99.28"/>
    </reaction>
</comment>
<evidence type="ECO:0000256" key="2">
    <source>
        <dbReference type="ARBA" id="ARBA00004752"/>
    </source>
</evidence>
<dbReference type="InterPro" id="IPR050396">
    <property type="entry name" value="Glycosyltr_51/Transpeptidase"/>
</dbReference>
<evidence type="ECO:0000256" key="11">
    <source>
        <dbReference type="ARBA" id="ARBA00022801"/>
    </source>
</evidence>
<evidence type="ECO:0000256" key="18">
    <source>
        <dbReference type="ARBA" id="ARBA00049902"/>
    </source>
</evidence>
<keyword evidence="14" id="KW-0511">Multifunctional enzyme</keyword>
<evidence type="ECO:0000256" key="13">
    <source>
        <dbReference type="ARBA" id="ARBA00022984"/>
    </source>
</evidence>
<evidence type="ECO:0000256" key="10">
    <source>
        <dbReference type="ARBA" id="ARBA00022679"/>
    </source>
</evidence>
<dbReference type="Pfam" id="PF00912">
    <property type="entry name" value="Transgly"/>
    <property type="match status" value="1"/>
</dbReference>
<evidence type="ECO:0000313" key="25">
    <source>
        <dbReference type="EMBL" id="MDQ6598898.1"/>
    </source>
</evidence>
<reference evidence="25" key="1">
    <citation type="submission" date="2023-08" db="EMBL/GenBank/DDBJ databases">
        <title>Nitrogen cycling bacteria in agricultural field soils.</title>
        <authorList>
            <person name="Jang J."/>
        </authorList>
    </citation>
    <scope>NUCLEOTIDE SEQUENCE</scope>
    <source>
        <strain evidence="25">PS3-36</strain>
    </source>
</reference>
<dbReference type="InterPro" id="IPR001460">
    <property type="entry name" value="PCN-bd_Tpept"/>
</dbReference>
<evidence type="ECO:0000256" key="3">
    <source>
        <dbReference type="ARBA" id="ARBA00007090"/>
    </source>
</evidence>
<evidence type="ECO:0000259" key="22">
    <source>
        <dbReference type="Pfam" id="PF00905"/>
    </source>
</evidence>
<dbReference type="GO" id="GO:0071555">
    <property type="term" value="P:cell wall organization"/>
    <property type="evidence" value="ECO:0007669"/>
    <property type="project" value="UniProtKB-KW"/>
</dbReference>
<proteinExistence type="inferred from homology"/>
<keyword evidence="13" id="KW-0573">Peptidoglycan synthesis</keyword>
<comment type="pathway">
    <text evidence="2">Cell wall biogenesis; peptidoglycan biosynthesis.</text>
</comment>
<protein>
    <recommendedName>
        <fullName evidence="6">Penicillin-binding protein 1A</fullName>
        <ecNumber evidence="17">2.4.99.28</ecNumber>
        <ecNumber evidence="5">3.4.16.4</ecNumber>
    </recommendedName>
</protein>
<dbReference type="RefSeq" id="WP_165976365.1">
    <property type="nucleotide sequence ID" value="NZ_JAVGVR010000001.1"/>
</dbReference>
<dbReference type="FunFam" id="3.40.710.10:FF:000020">
    <property type="entry name" value="Penicillin-binding protein 1A"/>
    <property type="match status" value="1"/>
</dbReference>
<dbReference type="PANTHER" id="PTHR32282:SF29">
    <property type="entry name" value="PENICILLIN-BINDING PROTEIN 1A"/>
    <property type="match status" value="1"/>
</dbReference>
<evidence type="ECO:0000256" key="5">
    <source>
        <dbReference type="ARBA" id="ARBA00012448"/>
    </source>
</evidence>
<evidence type="ECO:0000256" key="12">
    <source>
        <dbReference type="ARBA" id="ARBA00022960"/>
    </source>
</evidence>
<dbReference type="GO" id="GO:0008658">
    <property type="term" value="F:penicillin binding"/>
    <property type="evidence" value="ECO:0007669"/>
    <property type="project" value="InterPro"/>
</dbReference>
<keyword evidence="21" id="KW-0472">Membrane</keyword>
<keyword evidence="9" id="KW-0328">Glycosyltransferase</keyword>
<evidence type="ECO:0000256" key="20">
    <source>
        <dbReference type="SAM" id="MobiDB-lite"/>
    </source>
</evidence>
<evidence type="ECO:0000259" key="24">
    <source>
        <dbReference type="Pfam" id="PF07423"/>
    </source>
</evidence>
<dbReference type="EC" id="3.4.16.4" evidence="5"/>
<gene>
    <name evidence="25" type="ORF">RCG21_21520</name>
</gene>
<comment type="similarity">
    <text evidence="4">In the N-terminal section; belongs to the glycosyltransferase 51 family.</text>
</comment>
<feature type="domain" description="DUF1510" evidence="24">
    <location>
        <begin position="677"/>
        <end position="757"/>
    </location>
</feature>
<dbReference type="InterPro" id="IPR023346">
    <property type="entry name" value="Lysozyme-like_dom_sf"/>
</dbReference>
<keyword evidence="10" id="KW-0808">Transferase</keyword>
<dbReference type="EMBL" id="JAVGVR010000001">
    <property type="protein sequence ID" value="MDQ6598898.1"/>
    <property type="molecule type" value="Genomic_DNA"/>
</dbReference>
<dbReference type="Pfam" id="PF00905">
    <property type="entry name" value="Transpeptidase"/>
    <property type="match status" value="1"/>
</dbReference>
<evidence type="ECO:0000256" key="15">
    <source>
        <dbReference type="ARBA" id="ARBA00023316"/>
    </source>
</evidence>